<feature type="domain" description="Pleckstrin-like plant" evidence="3">
    <location>
        <begin position="396"/>
        <end position="440"/>
    </location>
</feature>
<dbReference type="Pfam" id="PF05703">
    <property type="entry name" value="Auxin_canalis"/>
    <property type="match status" value="1"/>
</dbReference>
<dbReference type="Gene3D" id="2.30.29.30">
    <property type="entry name" value="Pleckstrin-homology domain (PH domain)/Phosphotyrosine-binding domain (PTB)"/>
    <property type="match status" value="1"/>
</dbReference>
<evidence type="ECO:0000313" key="5">
    <source>
        <dbReference type="Proteomes" id="UP001153076"/>
    </source>
</evidence>
<feature type="domain" description="VAN3-binding protein-like auxin canalisation" evidence="2">
    <location>
        <begin position="24"/>
        <end position="351"/>
    </location>
</feature>
<dbReference type="InterPro" id="IPR011993">
    <property type="entry name" value="PH-like_dom_sf"/>
</dbReference>
<feature type="region of interest" description="Disordered" evidence="1">
    <location>
        <begin position="1"/>
        <end position="24"/>
    </location>
</feature>
<evidence type="ECO:0000313" key="4">
    <source>
        <dbReference type="EMBL" id="KAJ8443476.1"/>
    </source>
</evidence>
<feature type="region of interest" description="Disordered" evidence="1">
    <location>
        <begin position="191"/>
        <end position="213"/>
    </location>
</feature>
<evidence type="ECO:0000259" key="2">
    <source>
        <dbReference type="Pfam" id="PF05703"/>
    </source>
</evidence>
<dbReference type="EMBL" id="JAKOGI010000117">
    <property type="protein sequence ID" value="KAJ8443476.1"/>
    <property type="molecule type" value="Genomic_DNA"/>
</dbReference>
<name>A0A9Q1QJ67_9CARY</name>
<dbReference type="OrthoDB" id="1918928at2759"/>
<dbReference type="InterPro" id="IPR008546">
    <property type="entry name" value="VAN3-bd-like_auxin_canal"/>
</dbReference>
<keyword evidence="5" id="KW-1185">Reference proteome</keyword>
<evidence type="ECO:0008006" key="6">
    <source>
        <dbReference type="Google" id="ProtNLM"/>
    </source>
</evidence>
<evidence type="ECO:0000256" key="1">
    <source>
        <dbReference type="SAM" id="MobiDB-lite"/>
    </source>
</evidence>
<dbReference type="GO" id="GO:0010087">
    <property type="term" value="P:phloem or xylem histogenesis"/>
    <property type="evidence" value="ECO:0007669"/>
    <property type="project" value="TreeGrafter"/>
</dbReference>
<dbReference type="PANTHER" id="PTHR31351:SF4">
    <property type="entry name" value="AUXIN CANALIZATION PROTEIN (DUF828)"/>
    <property type="match status" value="1"/>
</dbReference>
<reference evidence="4" key="1">
    <citation type="submission" date="2022-04" db="EMBL/GenBank/DDBJ databases">
        <title>Carnegiea gigantea Genome sequencing and assembly v2.</title>
        <authorList>
            <person name="Copetti D."/>
            <person name="Sanderson M.J."/>
            <person name="Burquez A."/>
            <person name="Wojciechowski M.F."/>
        </authorList>
    </citation>
    <scope>NUCLEOTIDE SEQUENCE</scope>
    <source>
        <strain evidence="4">SGP5-SGP5p</strain>
        <tissue evidence="4">Aerial part</tissue>
    </source>
</reference>
<dbReference type="GO" id="GO:0010305">
    <property type="term" value="P:leaf vascular tissue pattern formation"/>
    <property type="evidence" value="ECO:0007669"/>
    <property type="project" value="TreeGrafter"/>
</dbReference>
<organism evidence="4 5">
    <name type="scientific">Carnegiea gigantea</name>
    <dbReference type="NCBI Taxonomy" id="171969"/>
    <lineage>
        <taxon>Eukaryota</taxon>
        <taxon>Viridiplantae</taxon>
        <taxon>Streptophyta</taxon>
        <taxon>Embryophyta</taxon>
        <taxon>Tracheophyta</taxon>
        <taxon>Spermatophyta</taxon>
        <taxon>Magnoliopsida</taxon>
        <taxon>eudicotyledons</taxon>
        <taxon>Gunneridae</taxon>
        <taxon>Pentapetalae</taxon>
        <taxon>Caryophyllales</taxon>
        <taxon>Cactineae</taxon>
        <taxon>Cactaceae</taxon>
        <taxon>Cactoideae</taxon>
        <taxon>Echinocereeae</taxon>
        <taxon>Carnegiea</taxon>
    </lineage>
</organism>
<accession>A0A9Q1QJ67</accession>
<proteinExistence type="predicted"/>
<gene>
    <name evidence="4" type="ORF">Cgig2_016959</name>
</gene>
<protein>
    <recommendedName>
        <fullName evidence="6">VAN3-binding protein</fullName>
    </recommendedName>
</protein>
<evidence type="ECO:0000259" key="3">
    <source>
        <dbReference type="Pfam" id="PF08458"/>
    </source>
</evidence>
<dbReference type="Pfam" id="PF08458">
    <property type="entry name" value="PH_2"/>
    <property type="match status" value="2"/>
</dbReference>
<sequence length="542" mass="58141">MEEANPMLMNKDKQGSNYTDTKLPESPRLPMEFLSRSWSLPALQLSKALSQSLPSLLSKTVASCTISSNPNPNPILVEEQHHFSGEPSDDQKQLISGNSFSFASSATSQLVLDRIMSQSEVSPLTSGRPSCSEPPNGVGVGVGQSFSSSSVTPEMFDSPNNDPISPPMEFDKFLSSSSTSQPFLAPIRVGPRTGGATPVGGGGGGSVGSKTVGRWLKERREKKKEENRVHNAQLHAAVSVAAVAAAVAATASATAAASGQPGKDEQAEQTDMAIATAATLVAARCVEAAEAMGAEREHLASVISSAVNVQSHGDIMTLTAAAATALRGAATLKARTMKEVCSIAAVLPVERGLGIGPGTKGENGHCRIGSYNGDAGSQGENFLGLCNEQLLSRGSELLKRTRTGELHWKLVSVYIDKTGQVILKMKSRHVAGAITKKKKSTSSSPSFSFRSLMFVAFTCMVTEVLREVCKDMPTWPERRTIDAQEEERRYFGLKTATHRVIQFECKNQQEYDVWTHGVSRLLSIANEQRKNGTYSRTDVYWN</sequence>
<feature type="domain" description="Pleckstrin-like plant" evidence="3">
    <location>
        <begin position="455"/>
        <end position="524"/>
    </location>
</feature>
<dbReference type="InterPro" id="IPR013666">
    <property type="entry name" value="PH_pln"/>
</dbReference>
<dbReference type="PANTHER" id="PTHR31351">
    <property type="entry name" value="EXPRESSED PROTEIN"/>
    <property type="match status" value="1"/>
</dbReference>
<dbReference type="GO" id="GO:0009734">
    <property type="term" value="P:auxin-activated signaling pathway"/>
    <property type="evidence" value="ECO:0007669"/>
    <property type="project" value="TreeGrafter"/>
</dbReference>
<feature type="compositionally biased region" description="Gly residues" evidence="1">
    <location>
        <begin position="197"/>
        <end position="207"/>
    </location>
</feature>
<dbReference type="Proteomes" id="UP001153076">
    <property type="component" value="Unassembled WGS sequence"/>
</dbReference>
<comment type="caution">
    <text evidence="4">The sequence shown here is derived from an EMBL/GenBank/DDBJ whole genome shotgun (WGS) entry which is preliminary data.</text>
</comment>
<dbReference type="AlphaFoldDB" id="A0A9Q1QJ67"/>
<dbReference type="InterPro" id="IPR040269">
    <property type="entry name" value="VAB"/>
</dbReference>